<organism evidence="9 10">
    <name type="scientific">Heyndrickxia shackletonii</name>
    <dbReference type="NCBI Taxonomy" id="157838"/>
    <lineage>
        <taxon>Bacteria</taxon>
        <taxon>Bacillati</taxon>
        <taxon>Bacillota</taxon>
        <taxon>Bacilli</taxon>
        <taxon>Bacillales</taxon>
        <taxon>Bacillaceae</taxon>
        <taxon>Heyndrickxia</taxon>
    </lineage>
</organism>
<dbReference type="GO" id="GO:0008982">
    <property type="term" value="F:protein-N(PI)-phosphohistidine-sugar phosphotransferase activity"/>
    <property type="evidence" value="ECO:0007669"/>
    <property type="project" value="InterPro"/>
</dbReference>
<evidence type="ECO:0000313" key="10">
    <source>
        <dbReference type="Proteomes" id="UP000051888"/>
    </source>
</evidence>
<dbReference type="CDD" id="cd00211">
    <property type="entry name" value="PTS_IIA_fru"/>
    <property type="match status" value="1"/>
</dbReference>
<protein>
    <submittedName>
        <fullName evidence="9">PTS fructose transporter subunit IIA</fullName>
    </submittedName>
</protein>
<proteinExistence type="predicted"/>
<evidence type="ECO:0000313" key="9">
    <source>
        <dbReference type="EMBL" id="KQL52365.1"/>
    </source>
</evidence>
<feature type="domain" description="PRD" evidence="8">
    <location>
        <begin position="189"/>
        <end position="294"/>
    </location>
</feature>
<dbReference type="PANTHER" id="PTHR30185:SF13">
    <property type="entry name" value="LICABCH OPERON REGULATOR-RELATED"/>
    <property type="match status" value="1"/>
</dbReference>
<dbReference type="InterPro" id="IPR007737">
    <property type="entry name" value="Mga_HTH"/>
</dbReference>
<sequence>MLNDRMRMILRELMTVNGLATGAYLANVNQVTSRTTREDIKNLDSILADHGARIHSFRGKGYKLEILDNQKFVKYLQANIEEKATYDKDIPTSPEERISYIIKRLLLSETFLKLEDLADEMYISKSTIQNDLKDVKQRLEKYDIHIESRPNYGVKAVGNELKLRFCIAEYLFDRNSRSTELISDFSFSPLPKEDLDKIQEIIMRQIKETNITLSDVALNNLLIHIGIAYERIKTGNHVTLFKSEMKEIMQQSEYKVAKRIVDEVEVAFQVTFPQDETAYIAIHLLGTKILNQSSVGEKVVEQVMDEKIIEMIMFALDKIKIELNLDLKNDKELIIALSLHLKPAINRYKFGMNIRNPMLEAIKKNYPLAFEAGIVAGLAIEKQTGTKMNENEVGYLALHLGAAIERQKLKSGPKRCIIVCASGLGTAQLIYYKLRKQFGEILDVVGTTEYYNLKQYNLSDIDFIVSSIPIQAELPVPVVEINAILGENDLVKIEKLLADQTLEVEQYFRPELMFLGEDFTSKEAVLEFLQEKLVEMELVEPTFLEAVYEREKVAPTAFGNLVALPHPITPKSYQTFLTICTLKKPIQWNEKLVQFICIINVKKNSQEDLQSMYELLGKIIDSSSIVQKLIKSKDYHEFMRILVGYN</sequence>
<dbReference type="Gene3D" id="3.40.930.10">
    <property type="entry name" value="Mannitol-specific EII, Chain A"/>
    <property type="match status" value="1"/>
</dbReference>
<dbReference type="InterPro" id="IPR013011">
    <property type="entry name" value="PTS_EIIB_2"/>
</dbReference>
<dbReference type="OrthoDB" id="3710983at2"/>
<dbReference type="InterPro" id="IPR016152">
    <property type="entry name" value="PTrfase/Anion_transptr"/>
</dbReference>
<dbReference type="EMBL" id="LJJC01000004">
    <property type="protein sequence ID" value="KQL52365.1"/>
    <property type="molecule type" value="Genomic_DNA"/>
</dbReference>
<dbReference type="Pfam" id="PF00359">
    <property type="entry name" value="PTS_EIIA_2"/>
    <property type="match status" value="1"/>
</dbReference>
<reference evidence="9 10" key="1">
    <citation type="submission" date="2015-09" db="EMBL/GenBank/DDBJ databases">
        <title>Genome sequencing project for genomic taxonomy and phylogenomics of Bacillus-like bacteria.</title>
        <authorList>
            <person name="Liu B."/>
            <person name="Wang J."/>
            <person name="Zhu Y."/>
            <person name="Liu G."/>
            <person name="Chen Q."/>
            <person name="Chen Z."/>
            <person name="Lan J."/>
            <person name="Che J."/>
            <person name="Ge C."/>
            <person name="Shi H."/>
            <person name="Pan Z."/>
            <person name="Liu X."/>
        </authorList>
    </citation>
    <scope>NUCLEOTIDE SEQUENCE [LARGE SCALE GENOMIC DNA]</scope>
    <source>
        <strain evidence="9 10">LMG 18435</strain>
    </source>
</reference>
<dbReference type="SUPFAM" id="SSF46785">
    <property type="entry name" value="Winged helix' DNA-binding domain"/>
    <property type="match status" value="1"/>
</dbReference>
<dbReference type="InterPro" id="IPR050661">
    <property type="entry name" value="BglG_antiterminators"/>
</dbReference>
<dbReference type="InterPro" id="IPR036634">
    <property type="entry name" value="PRD_sf"/>
</dbReference>
<evidence type="ECO:0000259" key="8">
    <source>
        <dbReference type="PROSITE" id="PS51372"/>
    </source>
</evidence>
<dbReference type="RefSeq" id="WP_055738046.1">
    <property type="nucleotide sequence ID" value="NZ_JAAIWL010000007.1"/>
</dbReference>
<dbReference type="InterPro" id="IPR036390">
    <property type="entry name" value="WH_DNA-bd_sf"/>
</dbReference>
<keyword evidence="3" id="KW-0805">Transcription regulation</keyword>
<dbReference type="Gene3D" id="1.10.10.10">
    <property type="entry name" value="Winged helix-like DNA-binding domain superfamily/Winged helix DNA-binding domain"/>
    <property type="match status" value="2"/>
</dbReference>
<dbReference type="SUPFAM" id="SSF63520">
    <property type="entry name" value="PTS-regulatory domain, PRD"/>
    <property type="match status" value="2"/>
</dbReference>
<dbReference type="PATRIC" id="fig|157838.3.peg.360"/>
<dbReference type="GO" id="GO:0006355">
    <property type="term" value="P:regulation of DNA-templated transcription"/>
    <property type="evidence" value="ECO:0007669"/>
    <property type="project" value="InterPro"/>
</dbReference>
<dbReference type="Pfam" id="PF00874">
    <property type="entry name" value="PRD"/>
    <property type="match status" value="2"/>
</dbReference>
<dbReference type="STRING" id="157838.AN964_01615"/>
<dbReference type="PROSITE" id="PS51094">
    <property type="entry name" value="PTS_EIIA_TYPE_2"/>
    <property type="match status" value="1"/>
</dbReference>
<dbReference type="Gene3D" id="3.40.50.2300">
    <property type="match status" value="1"/>
</dbReference>
<feature type="domain" description="PTS EIIB type-2" evidence="7">
    <location>
        <begin position="414"/>
        <end position="505"/>
    </location>
</feature>
<dbReference type="InterPro" id="IPR036388">
    <property type="entry name" value="WH-like_DNA-bd_sf"/>
</dbReference>
<evidence type="ECO:0000256" key="2">
    <source>
        <dbReference type="ARBA" id="ARBA00022737"/>
    </source>
</evidence>
<name>A0A0Q3WSU9_9BACI</name>
<keyword evidence="4" id="KW-0010">Activator</keyword>
<comment type="caution">
    <text evidence="9">The sequence shown here is derived from an EMBL/GenBank/DDBJ whole genome shotgun (WGS) entry which is preliminary data.</text>
</comment>
<dbReference type="InterPro" id="IPR002178">
    <property type="entry name" value="PTS_EIIA_type-2_dom"/>
</dbReference>
<keyword evidence="2" id="KW-0677">Repeat</keyword>
<evidence type="ECO:0000256" key="5">
    <source>
        <dbReference type="ARBA" id="ARBA00023163"/>
    </source>
</evidence>
<evidence type="ECO:0000259" key="7">
    <source>
        <dbReference type="PROSITE" id="PS51099"/>
    </source>
</evidence>
<dbReference type="GO" id="GO:0009401">
    <property type="term" value="P:phosphoenolpyruvate-dependent sugar phosphotransferase system"/>
    <property type="evidence" value="ECO:0007669"/>
    <property type="project" value="InterPro"/>
</dbReference>
<dbReference type="InterPro" id="IPR011608">
    <property type="entry name" value="PRD"/>
</dbReference>
<feature type="domain" description="PTS EIIA type-2" evidence="6">
    <location>
        <begin position="506"/>
        <end position="645"/>
    </location>
</feature>
<dbReference type="SUPFAM" id="SSF55804">
    <property type="entry name" value="Phoshotransferase/anion transport protein"/>
    <property type="match status" value="1"/>
</dbReference>
<keyword evidence="1" id="KW-0808">Transferase</keyword>
<evidence type="ECO:0000256" key="1">
    <source>
        <dbReference type="ARBA" id="ARBA00022679"/>
    </source>
</evidence>
<dbReference type="PROSITE" id="PS51372">
    <property type="entry name" value="PRD_2"/>
    <property type="match status" value="2"/>
</dbReference>
<dbReference type="Pfam" id="PF05043">
    <property type="entry name" value="Mga"/>
    <property type="match status" value="1"/>
</dbReference>
<keyword evidence="5" id="KW-0804">Transcription</keyword>
<dbReference type="Proteomes" id="UP000051888">
    <property type="component" value="Unassembled WGS sequence"/>
</dbReference>
<accession>A0A0Q3WSU9</accession>
<dbReference type="SUPFAM" id="SSF52794">
    <property type="entry name" value="PTS system IIB component-like"/>
    <property type="match status" value="1"/>
</dbReference>
<dbReference type="PROSITE" id="PS51099">
    <property type="entry name" value="PTS_EIIB_TYPE_2"/>
    <property type="match status" value="1"/>
</dbReference>
<dbReference type="Gene3D" id="1.10.1790.10">
    <property type="entry name" value="PRD domain"/>
    <property type="match status" value="2"/>
</dbReference>
<evidence type="ECO:0000256" key="3">
    <source>
        <dbReference type="ARBA" id="ARBA00023015"/>
    </source>
</evidence>
<dbReference type="AlphaFoldDB" id="A0A0Q3WSU9"/>
<gene>
    <name evidence="9" type="ORF">AN964_01615</name>
</gene>
<evidence type="ECO:0000259" key="6">
    <source>
        <dbReference type="PROSITE" id="PS51094"/>
    </source>
</evidence>
<dbReference type="CDD" id="cd05568">
    <property type="entry name" value="PTS_IIB_bgl_like"/>
    <property type="match status" value="1"/>
</dbReference>
<feature type="domain" description="PRD" evidence="8">
    <location>
        <begin position="303"/>
        <end position="410"/>
    </location>
</feature>
<dbReference type="PANTHER" id="PTHR30185">
    <property type="entry name" value="CRYPTIC BETA-GLUCOSIDE BGL OPERON ANTITERMINATOR"/>
    <property type="match status" value="1"/>
</dbReference>
<keyword evidence="10" id="KW-1185">Reference proteome</keyword>
<dbReference type="InterPro" id="IPR036095">
    <property type="entry name" value="PTS_EIIB-like_sf"/>
</dbReference>
<evidence type="ECO:0000256" key="4">
    <source>
        <dbReference type="ARBA" id="ARBA00023159"/>
    </source>
</evidence>